<gene>
    <name evidence="10" type="ORF">CMTB2_09080</name>
</gene>
<keyword evidence="2" id="KW-0575">Peroxidase</keyword>
<dbReference type="InterPro" id="IPR000763">
    <property type="entry name" value="Catalase_peroxidase"/>
</dbReference>
<evidence type="ECO:0000256" key="2">
    <source>
        <dbReference type="ARBA" id="ARBA00022559"/>
    </source>
</evidence>
<dbReference type="PANTHER" id="PTHR30555">
    <property type="entry name" value="HYDROPEROXIDASE I, BIFUNCTIONAL CATALASE-PEROXIDASE"/>
    <property type="match status" value="1"/>
</dbReference>
<reference evidence="10 11" key="1">
    <citation type="journal article" date="2011" name="Stand. Genomic Sci.">
        <title>Draft genome sequence of Caminibacter mediatlanticus strain TB-2, an epsilonproteobacterium isolated from a deep-sea hydrothermal vent.</title>
        <authorList>
            <person name="Giovannelli D."/>
            <person name="Ferriera S."/>
            <person name="Johnson J."/>
            <person name="Kravitz S."/>
            <person name="Perez-Rodriguez I."/>
            <person name="Ricci J."/>
            <person name="O'Brien C."/>
            <person name="Voordeckers J.W."/>
            <person name="Bini E."/>
            <person name="Vetriani C."/>
        </authorList>
    </citation>
    <scope>NUCLEOTIDE SEQUENCE [LARGE SCALE GENOMIC DNA]</scope>
    <source>
        <strain evidence="10 11">TB-2</strain>
    </source>
</reference>
<dbReference type="InterPro" id="IPR002016">
    <property type="entry name" value="Haem_peroxidase"/>
</dbReference>
<dbReference type="SUPFAM" id="SSF48113">
    <property type="entry name" value="Heme-dependent peroxidases"/>
    <property type="match status" value="2"/>
</dbReference>
<dbReference type="PROSITE" id="PS50873">
    <property type="entry name" value="PEROXIDASE_4"/>
    <property type="match status" value="1"/>
</dbReference>
<dbReference type="Pfam" id="PF00141">
    <property type="entry name" value="peroxidase"/>
    <property type="match status" value="1"/>
</dbReference>
<evidence type="ECO:0000256" key="6">
    <source>
        <dbReference type="ARBA" id="ARBA00023004"/>
    </source>
</evidence>
<evidence type="ECO:0000256" key="8">
    <source>
        <dbReference type="ARBA" id="ARBA00049145"/>
    </source>
</evidence>
<organism evidence="10 11">
    <name type="scientific">Caminibacter mediatlanticus TB-2</name>
    <dbReference type="NCBI Taxonomy" id="391592"/>
    <lineage>
        <taxon>Bacteria</taxon>
        <taxon>Pseudomonadati</taxon>
        <taxon>Campylobacterota</taxon>
        <taxon>Epsilonproteobacteria</taxon>
        <taxon>Nautiliales</taxon>
        <taxon>Nautiliaceae</taxon>
        <taxon>Caminibacter</taxon>
    </lineage>
</organism>
<dbReference type="EMBL" id="ABCJ01000006">
    <property type="protein sequence ID" value="EDM23406.1"/>
    <property type="molecule type" value="Genomic_DNA"/>
</dbReference>
<protein>
    <submittedName>
        <fullName evidence="10">Catalase</fullName>
    </submittedName>
</protein>
<comment type="caution">
    <text evidence="10">The sequence shown here is derived from an EMBL/GenBank/DDBJ whole genome shotgun (WGS) entry which is preliminary data.</text>
</comment>
<dbReference type="GO" id="GO:0020037">
    <property type="term" value="F:heme binding"/>
    <property type="evidence" value="ECO:0007669"/>
    <property type="project" value="InterPro"/>
</dbReference>
<dbReference type="GO" id="GO:0004096">
    <property type="term" value="F:catalase activity"/>
    <property type="evidence" value="ECO:0007669"/>
    <property type="project" value="InterPro"/>
</dbReference>
<evidence type="ECO:0000256" key="4">
    <source>
        <dbReference type="ARBA" id="ARBA00022723"/>
    </source>
</evidence>
<evidence type="ECO:0000256" key="1">
    <source>
        <dbReference type="ARBA" id="ARBA00001970"/>
    </source>
</evidence>
<keyword evidence="4" id="KW-0479">Metal-binding</keyword>
<evidence type="ECO:0000259" key="9">
    <source>
        <dbReference type="PROSITE" id="PS50873"/>
    </source>
</evidence>
<proteinExistence type="predicted"/>
<evidence type="ECO:0000256" key="3">
    <source>
        <dbReference type="ARBA" id="ARBA00022617"/>
    </source>
</evidence>
<name>A0AAI9F2B1_9BACT</name>
<dbReference type="Gene3D" id="1.10.420.10">
    <property type="entry name" value="Peroxidase, domain 2"/>
    <property type="match status" value="2"/>
</dbReference>
<evidence type="ECO:0000313" key="11">
    <source>
        <dbReference type="Proteomes" id="UP000003288"/>
    </source>
</evidence>
<evidence type="ECO:0000256" key="5">
    <source>
        <dbReference type="ARBA" id="ARBA00023002"/>
    </source>
</evidence>
<keyword evidence="6" id="KW-0408">Iron</keyword>
<dbReference type="GO" id="GO:0046872">
    <property type="term" value="F:metal ion binding"/>
    <property type="evidence" value="ECO:0007669"/>
    <property type="project" value="UniProtKB-KW"/>
</dbReference>
<comment type="cofactor">
    <cofactor evidence="1">
        <name>heme b</name>
        <dbReference type="ChEBI" id="CHEBI:60344"/>
    </cofactor>
</comment>
<dbReference type="PANTHER" id="PTHR30555:SF0">
    <property type="entry name" value="CATALASE-PEROXIDASE"/>
    <property type="match status" value="1"/>
</dbReference>
<dbReference type="GO" id="GO:0042744">
    <property type="term" value="P:hydrogen peroxide catabolic process"/>
    <property type="evidence" value="ECO:0007669"/>
    <property type="project" value="UniProtKB-KW"/>
</dbReference>
<evidence type="ECO:0000313" key="10">
    <source>
        <dbReference type="EMBL" id="EDM23406.1"/>
    </source>
</evidence>
<accession>A0AAI9F2B1</accession>
<evidence type="ECO:0000256" key="7">
    <source>
        <dbReference type="ARBA" id="ARBA00023324"/>
    </source>
</evidence>
<feature type="domain" description="Plant heme peroxidase family profile" evidence="9">
    <location>
        <begin position="184"/>
        <end position="389"/>
    </location>
</feature>
<keyword evidence="7" id="KW-0376">Hydrogen peroxide</keyword>
<keyword evidence="5" id="KW-0560">Oxidoreductase</keyword>
<keyword evidence="3" id="KW-0349">Heme</keyword>
<comment type="catalytic activity">
    <reaction evidence="8">
        <text>2 H2O2 = O2 + 2 H2O</text>
        <dbReference type="Rhea" id="RHEA:20309"/>
        <dbReference type="ChEBI" id="CHEBI:15377"/>
        <dbReference type="ChEBI" id="CHEBI:15379"/>
        <dbReference type="ChEBI" id="CHEBI:16240"/>
        <dbReference type="EC" id="1.11.1.21"/>
    </reaction>
</comment>
<dbReference type="GO" id="GO:0005829">
    <property type="term" value="C:cytosol"/>
    <property type="evidence" value="ECO:0007669"/>
    <property type="project" value="TreeGrafter"/>
</dbReference>
<dbReference type="InterPro" id="IPR010255">
    <property type="entry name" value="Haem_peroxidase_sf"/>
</dbReference>
<dbReference type="Gene3D" id="1.10.520.10">
    <property type="match status" value="2"/>
</dbReference>
<dbReference type="Proteomes" id="UP000003288">
    <property type="component" value="Unassembled WGS sequence"/>
</dbReference>
<dbReference type="GO" id="GO:0070301">
    <property type="term" value="P:cellular response to hydrogen peroxide"/>
    <property type="evidence" value="ECO:0007669"/>
    <property type="project" value="TreeGrafter"/>
</dbReference>
<sequence length="396" mass="45867">MFKYDWNLVKSPAGAWQWEAVDVDEEDMVPDAHIPGKKHKPIMLTTDLALRMDSEYKKIAKKFLENPKLLEEAFAKAWFKLTHRDLGPKSRYLGNDIGEDDFIWQDLIPKSYTSISEKEIETLKKEILEKLSIQEILYTVFSSVSTYRDTDKKGGLNGARIRLKPQIDWEINQDKRVAKTIKTLEKIKPDNITFADLLALSGIIAIEKAAKNAEVEINLDFYPGRGDATQEETDIESFNYLKPIANGFLNYLQNGCEELISERALIDLANKLTLTVPEMTVLIGGLRTLGINYNDTPYGRFSEDENRLDNEFFTKLLDMNIEWKPKNKQVFEGFDRKTNKKVYEATRVDLIFGANSHLRAQSEFYAQDDNKEKFIKDFAKAFNKLLNIDRFDIFWR</sequence>
<dbReference type="AlphaFoldDB" id="A0AAI9F2B1"/>